<evidence type="ECO:0000256" key="6">
    <source>
        <dbReference type="SAM" id="MobiDB-lite"/>
    </source>
</evidence>
<keyword evidence="4" id="KW-0638">Presynaptic neurotoxin</keyword>
<proteinExistence type="evidence at transcript level"/>
<dbReference type="PROSITE" id="PS50174">
    <property type="entry name" value="G_PATCH"/>
    <property type="match status" value="1"/>
</dbReference>
<feature type="compositionally biased region" description="Basic and acidic residues" evidence="6">
    <location>
        <begin position="254"/>
        <end position="271"/>
    </location>
</feature>
<reference evidence="8" key="1">
    <citation type="journal article" date="2011" name="PLoS ONE">
        <title>A deep insight into the sialotranscriptome of the gulf coast tick, Amblyomma maculatum.</title>
        <authorList>
            <person name="Karim S."/>
            <person name="Singh P."/>
            <person name="Ribeiro J.M."/>
        </authorList>
    </citation>
    <scope>NUCLEOTIDE SEQUENCE</scope>
    <source>
        <tissue evidence="8">Salivary gland</tissue>
    </source>
</reference>
<keyword evidence="4" id="KW-0800">Toxin</keyword>
<feature type="non-terminal residue" evidence="8">
    <location>
        <position position="1"/>
    </location>
</feature>
<evidence type="ECO:0000313" key="8">
    <source>
        <dbReference type="EMBL" id="AEO33234.1"/>
    </source>
</evidence>
<dbReference type="InterPro" id="IPR000467">
    <property type="entry name" value="G_patch_dom"/>
</dbReference>
<dbReference type="PANTHER" id="PTHR20923">
    <property type="entry name" value="BAT4 PROTEIN-RELATED"/>
    <property type="match status" value="1"/>
</dbReference>
<organism evidence="8">
    <name type="scientific">Amblyomma maculatum</name>
    <name type="common">Gulf Coast tick</name>
    <dbReference type="NCBI Taxonomy" id="34609"/>
    <lineage>
        <taxon>Eukaryota</taxon>
        <taxon>Metazoa</taxon>
        <taxon>Ecdysozoa</taxon>
        <taxon>Arthropoda</taxon>
        <taxon>Chelicerata</taxon>
        <taxon>Arachnida</taxon>
        <taxon>Acari</taxon>
        <taxon>Parasitiformes</taxon>
        <taxon>Ixodida</taxon>
        <taxon>Ixodoidea</taxon>
        <taxon>Ixodidae</taxon>
        <taxon>Amblyomminae</taxon>
        <taxon>Amblyomma</taxon>
    </lineage>
</organism>
<feature type="domain" description="G-patch" evidence="7">
    <location>
        <begin position="200"/>
        <end position="246"/>
    </location>
</feature>
<evidence type="ECO:0000256" key="5">
    <source>
        <dbReference type="ARBA" id="ARBA00023298"/>
    </source>
</evidence>
<dbReference type="InterPro" id="IPR039146">
    <property type="entry name" value="GPANK1"/>
</dbReference>
<protein>
    <recommendedName>
        <fullName evidence="7">G-patch domain-containing protein</fullName>
    </recommendedName>
</protein>
<accession>G3MIB6</accession>
<dbReference type="PANTHER" id="PTHR20923:SF1">
    <property type="entry name" value="G PATCH DOMAIN AND ANKYRIN REPEAT-CONTAINING PROTEIN 1"/>
    <property type="match status" value="1"/>
</dbReference>
<dbReference type="InterPro" id="IPR002110">
    <property type="entry name" value="Ankyrin_rpt"/>
</dbReference>
<keyword evidence="5" id="KW-0472">Membrane</keyword>
<feature type="region of interest" description="Disordered" evidence="6">
    <location>
        <begin position="1"/>
        <end position="41"/>
    </location>
</feature>
<feature type="region of interest" description="Disordered" evidence="6">
    <location>
        <begin position="238"/>
        <end position="314"/>
    </location>
</feature>
<dbReference type="SMART" id="SM00443">
    <property type="entry name" value="G_patch"/>
    <property type="match status" value="1"/>
</dbReference>
<evidence type="ECO:0000259" key="7">
    <source>
        <dbReference type="PROSITE" id="PS50174"/>
    </source>
</evidence>
<dbReference type="GO" id="GO:0044218">
    <property type="term" value="C:other organism cell membrane"/>
    <property type="evidence" value="ECO:0007669"/>
    <property type="project" value="UniProtKB-KW"/>
</dbReference>
<comment type="subcellular location">
    <subcellularLocation>
        <location evidence="1">Target cell membrane</location>
    </subcellularLocation>
</comment>
<dbReference type="AlphaFoldDB" id="G3MIB6"/>
<keyword evidence="3" id="KW-1052">Target cell membrane</keyword>
<sequence length="314" mass="35013">YEDVVSQPSTSSPDTRSPVTATAVNHERRSDKRRPPHTEGKAVKVSEYFTAAQTNNVSELKRCLLAGIDVDVRDVFGWTALMCASCDGAELSVRYLLKKGAKKHLTNAQGKTAVELAARRGHVNVVELLCKPENFDGAERAVDVAKASHEASRRDSDQFCSVCDRSFSSAEMKTHETSIVHQFNLRLGKSPSSTHYEIPENNAGFQMLLGMGWNRERGFGPQEQGRKFPVKTVLKRDRSGFGAQSSAPRVTHFGPHDRSAVENLRRKESRESVAGSLKRKKVEEDSKSQRLKKWRLSFGDPSTSAQERQKPPFK</sequence>
<dbReference type="EMBL" id="JO841617">
    <property type="protein sequence ID" value="AEO33234.1"/>
    <property type="molecule type" value="mRNA"/>
</dbReference>
<dbReference type="Pfam" id="PF01585">
    <property type="entry name" value="G-patch"/>
    <property type="match status" value="1"/>
</dbReference>
<dbReference type="Gene3D" id="1.25.40.20">
    <property type="entry name" value="Ankyrin repeat-containing domain"/>
    <property type="match status" value="1"/>
</dbReference>
<evidence type="ECO:0000256" key="4">
    <source>
        <dbReference type="ARBA" id="ARBA00023028"/>
    </source>
</evidence>
<keyword evidence="2" id="KW-0268">Exocytosis</keyword>
<dbReference type="SMART" id="SM00248">
    <property type="entry name" value="ANK"/>
    <property type="match status" value="2"/>
</dbReference>
<dbReference type="SUPFAM" id="SSF48403">
    <property type="entry name" value="Ankyrin repeat"/>
    <property type="match status" value="1"/>
</dbReference>
<evidence type="ECO:0000256" key="1">
    <source>
        <dbReference type="ARBA" id="ARBA00004175"/>
    </source>
</evidence>
<dbReference type="Pfam" id="PF12796">
    <property type="entry name" value="Ank_2"/>
    <property type="match status" value="1"/>
</dbReference>
<evidence type="ECO:0000256" key="3">
    <source>
        <dbReference type="ARBA" id="ARBA00022537"/>
    </source>
</evidence>
<name>G3MIB6_AMBMU</name>
<dbReference type="GO" id="GO:0044231">
    <property type="term" value="C:host cell presynaptic membrane"/>
    <property type="evidence" value="ECO:0007669"/>
    <property type="project" value="UniProtKB-KW"/>
</dbReference>
<keyword evidence="4" id="KW-0528">Neurotoxin</keyword>
<dbReference type="GO" id="GO:0003676">
    <property type="term" value="F:nucleic acid binding"/>
    <property type="evidence" value="ECO:0007669"/>
    <property type="project" value="InterPro"/>
</dbReference>
<dbReference type="InterPro" id="IPR036770">
    <property type="entry name" value="Ankyrin_rpt-contain_sf"/>
</dbReference>
<keyword evidence="5" id="KW-1053">Target membrane</keyword>
<evidence type="ECO:0000256" key="2">
    <source>
        <dbReference type="ARBA" id="ARBA00022483"/>
    </source>
</evidence>
<dbReference type="GO" id="GO:0006887">
    <property type="term" value="P:exocytosis"/>
    <property type="evidence" value="ECO:0007669"/>
    <property type="project" value="UniProtKB-KW"/>
</dbReference>
<feature type="compositionally biased region" description="Polar residues" evidence="6">
    <location>
        <begin position="1"/>
        <end position="23"/>
    </location>
</feature>